<feature type="non-terminal residue" evidence="1">
    <location>
        <position position="144"/>
    </location>
</feature>
<organism evidence="1 2">
    <name type="scientific">Gossypium stocksii</name>
    <dbReference type="NCBI Taxonomy" id="47602"/>
    <lineage>
        <taxon>Eukaryota</taxon>
        <taxon>Viridiplantae</taxon>
        <taxon>Streptophyta</taxon>
        <taxon>Embryophyta</taxon>
        <taxon>Tracheophyta</taxon>
        <taxon>Spermatophyta</taxon>
        <taxon>Magnoliopsida</taxon>
        <taxon>eudicotyledons</taxon>
        <taxon>Gunneridae</taxon>
        <taxon>Pentapetalae</taxon>
        <taxon>rosids</taxon>
        <taxon>malvids</taxon>
        <taxon>Malvales</taxon>
        <taxon>Malvaceae</taxon>
        <taxon>Malvoideae</taxon>
        <taxon>Gossypium</taxon>
    </lineage>
</organism>
<comment type="caution">
    <text evidence="1">The sequence shown here is derived from an EMBL/GenBank/DDBJ whole genome shotgun (WGS) entry which is preliminary data.</text>
</comment>
<protein>
    <submittedName>
        <fullName evidence="1">Uncharacterized protein</fullName>
    </submittedName>
</protein>
<gene>
    <name evidence="1" type="ORF">J1N35_022589</name>
</gene>
<dbReference type="Proteomes" id="UP000828251">
    <property type="component" value="Unassembled WGS sequence"/>
</dbReference>
<evidence type="ECO:0000313" key="1">
    <source>
        <dbReference type="EMBL" id="KAH1082828.1"/>
    </source>
</evidence>
<proteinExistence type="predicted"/>
<name>A0A9D3VGX9_9ROSI</name>
<dbReference type="OrthoDB" id="1001974at2759"/>
<evidence type="ECO:0000313" key="2">
    <source>
        <dbReference type="Proteomes" id="UP000828251"/>
    </source>
</evidence>
<sequence length="144" mass="16336">MTVPNYGLTIPAVRDFPPGCKRVTSSNYGECVESLHLTNLITALDLSRQEVKWLRNLLAKIPIWEKPVPLVSLLCDSQVTTCVANNQSYNGKKRHIRIRHESVRHLIKNKVLALEYMRSKRNIVDPLTKGLRTKMVLDASNGMV</sequence>
<dbReference type="CDD" id="cd09272">
    <property type="entry name" value="RNase_HI_RT_Ty1"/>
    <property type="match status" value="1"/>
</dbReference>
<dbReference type="AlphaFoldDB" id="A0A9D3VGX9"/>
<reference evidence="1 2" key="1">
    <citation type="journal article" date="2021" name="Plant Biotechnol. J.">
        <title>Multi-omics assisted identification of the key and species-specific regulatory components of drought-tolerant mechanisms in Gossypium stocksii.</title>
        <authorList>
            <person name="Yu D."/>
            <person name="Ke L."/>
            <person name="Zhang D."/>
            <person name="Wu Y."/>
            <person name="Sun Y."/>
            <person name="Mei J."/>
            <person name="Sun J."/>
            <person name="Sun Y."/>
        </authorList>
    </citation>
    <scope>NUCLEOTIDE SEQUENCE [LARGE SCALE GENOMIC DNA]</scope>
    <source>
        <strain evidence="2">cv. E1</strain>
        <tissue evidence="1">Leaf</tissue>
    </source>
</reference>
<keyword evidence="2" id="KW-1185">Reference proteome</keyword>
<accession>A0A9D3VGX9</accession>
<dbReference type="EMBL" id="JAIQCV010000007">
    <property type="protein sequence ID" value="KAH1082828.1"/>
    <property type="molecule type" value="Genomic_DNA"/>
</dbReference>